<proteinExistence type="predicted"/>
<keyword evidence="4" id="KW-1185">Reference proteome</keyword>
<feature type="region of interest" description="Disordered" evidence="1">
    <location>
        <begin position="260"/>
        <end position="280"/>
    </location>
</feature>
<dbReference type="EMBL" id="ACCL02000007">
    <property type="protein sequence ID" value="EET61277.1"/>
    <property type="molecule type" value="Genomic_DNA"/>
</dbReference>
<organism evidence="3 4">
    <name type="scientific">Marvinbryantia formatexigens DSM 14469</name>
    <dbReference type="NCBI Taxonomy" id="478749"/>
    <lineage>
        <taxon>Bacteria</taxon>
        <taxon>Bacillati</taxon>
        <taxon>Bacillota</taxon>
        <taxon>Clostridia</taxon>
        <taxon>Lachnospirales</taxon>
        <taxon>Lachnospiraceae</taxon>
        <taxon>Marvinbryantia</taxon>
    </lineage>
</organism>
<dbReference type="Proteomes" id="UP000005561">
    <property type="component" value="Unassembled WGS sequence"/>
</dbReference>
<feature type="compositionally biased region" description="Basic residues" evidence="1">
    <location>
        <begin position="264"/>
        <end position="278"/>
    </location>
</feature>
<evidence type="ECO:0000313" key="3">
    <source>
        <dbReference type="EMBL" id="EET61277.1"/>
    </source>
</evidence>
<evidence type="ECO:0000313" key="4">
    <source>
        <dbReference type="Proteomes" id="UP000005561"/>
    </source>
</evidence>
<comment type="caution">
    <text evidence="3">The sequence shown here is derived from an EMBL/GenBank/DDBJ whole genome shotgun (WGS) entry which is preliminary data.</text>
</comment>
<gene>
    <name evidence="3" type="ORF">BRYFOR_06922</name>
</gene>
<dbReference type="AlphaFoldDB" id="C6LE73"/>
<reference evidence="3" key="1">
    <citation type="submission" date="2009-07" db="EMBL/GenBank/DDBJ databases">
        <authorList>
            <person name="Weinstock G."/>
            <person name="Sodergren E."/>
            <person name="Clifton S."/>
            <person name="Fulton L."/>
            <person name="Fulton B."/>
            <person name="Courtney L."/>
            <person name="Fronick C."/>
            <person name="Harrison M."/>
            <person name="Strong C."/>
            <person name="Farmer C."/>
            <person name="Delahaunty K."/>
            <person name="Markovic C."/>
            <person name="Hall O."/>
            <person name="Minx P."/>
            <person name="Tomlinson C."/>
            <person name="Mitreva M."/>
            <person name="Nelson J."/>
            <person name="Hou S."/>
            <person name="Wollam A."/>
            <person name="Pepin K.H."/>
            <person name="Johnson M."/>
            <person name="Bhonagiri V."/>
            <person name="Nash W.E."/>
            <person name="Warren W."/>
            <person name="Chinwalla A."/>
            <person name="Mardis E.R."/>
            <person name="Wilson R.K."/>
        </authorList>
    </citation>
    <scope>NUCLEOTIDE SEQUENCE [LARGE SCALE GENOMIC DNA]</scope>
    <source>
        <strain evidence="3">DSM 14469</strain>
    </source>
</reference>
<dbReference type="eggNOG" id="COG5464">
    <property type="taxonomic scope" value="Bacteria"/>
</dbReference>
<dbReference type="InterPro" id="IPR006842">
    <property type="entry name" value="Transposase_31"/>
</dbReference>
<evidence type="ECO:0000259" key="2">
    <source>
        <dbReference type="Pfam" id="PF04754"/>
    </source>
</evidence>
<dbReference type="RefSeq" id="WP_006861716.1">
    <property type="nucleotide sequence ID" value="NZ_ACCL02000007.1"/>
</dbReference>
<accession>C6LE73</accession>
<dbReference type="OrthoDB" id="2066427at2"/>
<evidence type="ECO:0000256" key="1">
    <source>
        <dbReference type="SAM" id="MobiDB-lite"/>
    </source>
</evidence>
<feature type="domain" description="Transposase (putative) YhgA-like" evidence="2">
    <location>
        <begin position="66"/>
        <end position="172"/>
    </location>
</feature>
<name>C6LE73_9FIRM</name>
<sequence length="326" mass="38203">MAEKDIILKEYQRDSRHFCDFVNGALAQGRPLLKRGQLVPVPTELVLVKDTEEDDENAVVKTVQRFRDITGKAEADKNAGCIIVAIQNQTTVDYGMPLRVMLEDALEYDVQRRTKKNRKLHKGEKLCLVITLVFYYGTTPWRAPSDLAEMISVPREFRQLREYIQSYPIVVVTPENVDTACFRGGWQEILEILRRQNDEKEMGRYLEKNRAIYEKLPEDTNRVIFALTDHLDYYRELKEKGEKITMCKAFTDHYKSGVEEGKKQGMKRGRRQGIKQGKRQGMDMGIRAMIETCRELKIPRNETKKRVMDKCRITEEMAERYMAKYW</sequence>
<protein>
    <recommendedName>
        <fullName evidence="2">Transposase (putative) YhgA-like domain-containing protein</fullName>
    </recommendedName>
</protein>
<dbReference type="STRING" id="168384.SAMN05660368_01210"/>
<dbReference type="Pfam" id="PF04754">
    <property type="entry name" value="Transposase_31"/>
    <property type="match status" value="1"/>
</dbReference>